<evidence type="ECO:0000256" key="6">
    <source>
        <dbReference type="ARBA" id="ARBA00029986"/>
    </source>
</evidence>
<accession>A0A921AXV5</accession>
<name>A0A921AXV5_9BACT</name>
<comment type="subcellular location">
    <subcellularLocation>
        <location evidence="1">Cytoplasm</location>
    </subcellularLocation>
</comment>
<dbReference type="GO" id="GO:0015031">
    <property type="term" value="P:protein transport"/>
    <property type="evidence" value="ECO:0007669"/>
    <property type="project" value="InterPro"/>
</dbReference>
<evidence type="ECO:0000256" key="4">
    <source>
        <dbReference type="ARBA" id="ARBA00023110"/>
    </source>
</evidence>
<reference evidence="8" key="2">
    <citation type="submission" date="2021-09" db="EMBL/GenBank/DDBJ databases">
        <authorList>
            <person name="Gilroy R."/>
        </authorList>
    </citation>
    <scope>NUCLEOTIDE SEQUENCE</scope>
    <source>
        <strain evidence="8">ChiGjej2B2-19336</strain>
    </source>
</reference>
<proteinExistence type="predicted"/>
<dbReference type="SUPFAM" id="SSF109998">
    <property type="entry name" value="Triger factor/SurA peptide-binding domain-like"/>
    <property type="match status" value="1"/>
</dbReference>
<evidence type="ECO:0000256" key="5">
    <source>
        <dbReference type="ARBA" id="ARBA00023235"/>
    </source>
</evidence>
<dbReference type="AlphaFoldDB" id="A0A921AXV5"/>
<keyword evidence="5" id="KW-0413">Isomerase</keyword>
<dbReference type="InterPro" id="IPR037041">
    <property type="entry name" value="Trigger_fac_C_sf"/>
</dbReference>
<feature type="non-terminal residue" evidence="8">
    <location>
        <position position="393"/>
    </location>
</feature>
<evidence type="ECO:0000256" key="2">
    <source>
        <dbReference type="ARBA" id="ARBA00016902"/>
    </source>
</evidence>
<dbReference type="Gene3D" id="1.10.3120.10">
    <property type="entry name" value="Trigger factor, C-terminal domain"/>
    <property type="match status" value="1"/>
</dbReference>
<evidence type="ECO:0000259" key="7">
    <source>
        <dbReference type="Pfam" id="PF05698"/>
    </source>
</evidence>
<sequence>MPYSVERISPTVLRFHVTVDKAAPEADMGASEHDLLDLSIQETLRQEGILPLSPVRLLPAEERKTPEESFCFEAETLPDVAIPEDLSTIKVAVEEPLPDPREFQHAVMELRRSRASLHAVEERRQPRDGDVLRLNISAFSDGRKVPGMGREGFTMLLRPMSEMSEVESAARSLFAGESRTVTTLCPEDHPDPDLRGKPVEIRVELVSINREELPDFDEALAKDMGFSSLDKLKHAVFERIMGEKIRNIQSRAQKRLLDTLLEGQHFLLPDTLMAMNREDCLQEARSGLRRQGKNDKEIAALLEEMRDDITEQATYRARVQALLLSLASREHMEISQEEADRQILKIAELSHQEYEKLHDTVWKSRLIHDLQLRLLSAKALQFLYKHVEKVVVD</sequence>
<dbReference type="Gene3D" id="3.10.50.40">
    <property type="match status" value="1"/>
</dbReference>
<protein>
    <recommendedName>
        <fullName evidence="2">Trigger factor</fullName>
    </recommendedName>
    <alternativeName>
        <fullName evidence="6">PPIase</fullName>
    </alternativeName>
</protein>
<dbReference type="RefSeq" id="WP_304123629.1">
    <property type="nucleotide sequence ID" value="NZ_DYZA01000225.1"/>
</dbReference>
<dbReference type="GO" id="GO:0006457">
    <property type="term" value="P:protein folding"/>
    <property type="evidence" value="ECO:0007669"/>
    <property type="project" value="InterPro"/>
</dbReference>
<dbReference type="Pfam" id="PF05698">
    <property type="entry name" value="Trigger_C"/>
    <property type="match status" value="1"/>
</dbReference>
<keyword evidence="3" id="KW-0963">Cytoplasm</keyword>
<dbReference type="SUPFAM" id="SSF54534">
    <property type="entry name" value="FKBP-like"/>
    <property type="match status" value="1"/>
</dbReference>
<dbReference type="InterPro" id="IPR008880">
    <property type="entry name" value="Trigger_fac_C"/>
</dbReference>
<dbReference type="GO" id="GO:0003755">
    <property type="term" value="F:peptidyl-prolyl cis-trans isomerase activity"/>
    <property type="evidence" value="ECO:0007669"/>
    <property type="project" value="UniProtKB-KW"/>
</dbReference>
<dbReference type="Proteomes" id="UP000698963">
    <property type="component" value="Unassembled WGS sequence"/>
</dbReference>
<reference evidence="8" key="1">
    <citation type="journal article" date="2021" name="PeerJ">
        <title>Extensive microbial diversity within the chicken gut microbiome revealed by metagenomics and culture.</title>
        <authorList>
            <person name="Gilroy R."/>
            <person name="Ravi A."/>
            <person name="Getino M."/>
            <person name="Pursley I."/>
            <person name="Horton D.L."/>
            <person name="Alikhan N.F."/>
            <person name="Baker D."/>
            <person name="Gharbi K."/>
            <person name="Hall N."/>
            <person name="Watson M."/>
            <person name="Adriaenssens E.M."/>
            <person name="Foster-Nyarko E."/>
            <person name="Jarju S."/>
            <person name="Secka A."/>
            <person name="Antonio M."/>
            <person name="Oren A."/>
            <person name="Chaudhuri R.R."/>
            <person name="La Ragione R."/>
            <person name="Hildebrand F."/>
            <person name="Pallen M.J."/>
        </authorList>
    </citation>
    <scope>NUCLEOTIDE SEQUENCE</scope>
    <source>
        <strain evidence="8">ChiGjej2B2-19336</strain>
    </source>
</reference>
<dbReference type="InterPro" id="IPR046357">
    <property type="entry name" value="PPIase_dom_sf"/>
</dbReference>
<comment type="caution">
    <text evidence="8">The sequence shown here is derived from an EMBL/GenBank/DDBJ whole genome shotgun (WGS) entry which is preliminary data.</text>
</comment>
<dbReference type="EMBL" id="DYZA01000225">
    <property type="protein sequence ID" value="HJD98138.1"/>
    <property type="molecule type" value="Genomic_DNA"/>
</dbReference>
<organism evidence="8 9">
    <name type="scientific">Mailhella massiliensis</name>
    <dbReference type="NCBI Taxonomy" id="1903261"/>
    <lineage>
        <taxon>Bacteria</taxon>
        <taxon>Pseudomonadati</taxon>
        <taxon>Thermodesulfobacteriota</taxon>
        <taxon>Desulfovibrionia</taxon>
        <taxon>Desulfovibrionales</taxon>
        <taxon>Desulfovibrionaceae</taxon>
        <taxon>Mailhella</taxon>
    </lineage>
</organism>
<evidence type="ECO:0000256" key="3">
    <source>
        <dbReference type="ARBA" id="ARBA00022490"/>
    </source>
</evidence>
<dbReference type="InterPro" id="IPR005215">
    <property type="entry name" value="Trig_fac"/>
</dbReference>
<feature type="domain" description="Trigger factor C-terminal" evidence="7">
    <location>
        <begin position="228"/>
        <end position="383"/>
    </location>
</feature>
<gene>
    <name evidence="8" type="ORF">K8W16_10900</name>
</gene>
<dbReference type="GO" id="GO:0005737">
    <property type="term" value="C:cytoplasm"/>
    <property type="evidence" value="ECO:0007669"/>
    <property type="project" value="UniProtKB-SubCell"/>
</dbReference>
<evidence type="ECO:0000256" key="1">
    <source>
        <dbReference type="ARBA" id="ARBA00004496"/>
    </source>
</evidence>
<keyword evidence="4" id="KW-0697">Rotamase</keyword>
<evidence type="ECO:0000313" key="8">
    <source>
        <dbReference type="EMBL" id="HJD98138.1"/>
    </source>
</evidence>
<dbReference type="InterPro" id="IPR027304">
    <property type="entry name" value="Trigger_fact/SurA_dom_sf"/>
</dbReference>
<dbReference type="PIRSF" id="PIRSF003095">
    <property type="entry name" value="Trigger_factor"/>
    <property type="match status" value="1"/>
</dbReference>
<evidence type="ECO:0000313" key="9">
    <source>
        <dbReference type="Proteomes" id="UP000698963"/>
    </source>
</evidence>